<dbReference type="Pfam" id="PF07244">
    <property type="entry name" value="POTRA"/>
    <property type="match status" value="1"/>
</dbReference>
<dbReference type="Gene3D" id="3.10.20.310">
    <property type="entry name" value="membrane protein fhac"/>
    <property type="match status" value="1"/>
</dbReference>
<feature type="domain" description="POTRA" evidence="1">
    <location>
        <begin position="21"/>
        <end position="90"/>
    </location>
</feature>
<dbReference type="InterPro" id="IPR010827">
    <property type="entry name" value="BamA/TamA_POTRA"/>
</dbReference>
<protein>
    <recommendedName>
        <fullName evidence="1">POTRA domain-containing protein</fullName>
    </recommendedName>
</protein>
<name>A0A382YMM1_9ZZZZ</name>
<dbReference type="GO" id="GO:0019867">
    <property type="term" value="C:outer membrane"/>
    <property type="evidence" value="ECO:0007669"/>
    <property type="project" value="InterPro"/>
</dbReference>
<evidence type="ECO:0000259" key="1">
    <source>
        <dbReference type="Pfam" id="PF07244"/>
    </source>
</evidence>
<proteinExistence type="predicted"/>
<dbReference type="EMBL" id="UINC01176890">
    <property type="protein sequence ID" value="SVD84239.1"/>
    <property type="molecule type" value="Genomic_DNA"/>
</dbReference>
<organism evidence="2">
    <name type="scientific">marine metagenome</name>
    <dbReference type="NCBI Taxonomy" id="408172"/>
    <lineage>
        <taxon>unclassified sequences</taxon>
        <taxon>metagenomes</taxon>
        <taxon>ecological metagenomes</taxon>
    </lineage>
</organism>
<feature type="non-terminal residue" evidence="2">
    <location>
        <position position="171"/>
    </location>
</feature>
<dbReference type="Gene3D" id="2.40.160.50">
    <property type="entry name" value="membrane protein fhac: a member of the omp85/tpsb transporter family"/>
    <property type="match status" value="1"/>
</dbReference>
<evidence type="ECO:0000313" key="2">
    <source>
        <dbReference type="EMBL" id="SVD84239.1"/>
    </source>
</evidence>
<gene>
    <name evidence="2" type="ORF">METZ01_LOCUS437093</name>
</gene>
<accession>A0A382YMM1</accession>
<sequence length="171" mass="19278">MKLRGFLFFIPILGFCQELIVSEIIHKGNTLTKDYIIAREIQHHVGEPLDSTIAVEDRNRLINLGIFADVNWRAIPLDNKNVRLEYEILENTKFYGGRFFGGPSPSYDEETGWSFGGGGAFKNFRGRNEQLGGGIMLGGRNTFGISYFNPWITGDHVSLKADVAKVMFHHP</sequence>
<reference evidence="2" key="1">
    <citation type="submission" date="2018-05" db="EMBL/GenBank/DDBJ databases">
        <authorList>
            <person name="Lanie J.A."/>
            <person name="Ng W.-L."/>
            <person name="Kazmierczak K.M."/>
            <person name="Andrzejewski T.M."/>
            <person name="Davidsen T.M."/>
            <person name="Wayne K.J."/>
            <person name="Tettelin H."/>
            <person name="Glass J.I."/>
            <person name="Rusch D."/>
            <person name="Podicherti R."/>
            <person name="Tsui H.-C.T."/>
            <person name="Winkler M.E."/>
        </authorList>
    </citation>
    <scope>NUCLEOTIDE SEQUENCE</scope>
</reference>
<dbReference type="AlphaFoldDB" id="A0A382YMM1"/>